<dbReference type="GO" id="GO:0020037">
    <property type="term" value="F:heme binding"/>
    <property type="evidence" value="ECO:0007669"/>
    <property type="project" value="InterPro"/>
</dbReference>
<evidence type="ECO:0000256" key="5">
    <source>
        <dbReference type="ARBA" id="ARBA00023004"/>
    </source>
</evidence>
<keyword evidence="4 7" id="KW-0560">Oxidoreductase</keyword>
<keyword evidence="9" id="KW-1185">Reference proteome</keyword>
<dbReference type="OrthoDB" id="9801155at2"/>
<dbReference type="InterPro" id="IPR001128">
    <property type="entry name" value="Cyt_P450"/>
</dbReference>
<accession>A0A1M4TAE2</accession>
<dbReference type="SUPFAM" id="SSF48264">
    <property type="entry name" value="Cytochrome P450"/>
    <property type="match status" value="1"/>
</dbReference>
<keyword evidence="5 7" id="KW-0408">Iron</keyword>
<protein>
    <submittedName>
        <fullName evidence="8">Cytochrome P450</fullName>
    </submittedName>
</protein>
<sequence>MKKVHSPLSDNPTLWYQHMRQENPIYFDPDFTFFFGAKSGWQFFNHDDVKFAFSDHQSFSNEYIPSSGGDILGASLITTDPPRHRNLHALASKAFSPSVISRLEPWIREKCRQLISPFLKSGEMDFASSVAIPLPILTLARLLGVPDQNIQQLGKWTKAITGDPTVIGMEIYQDSMNGMGTFFMELIEERAQHPQTDLITDLVLAEVDGTKLSRLEILAFCITLITAGTETTEGWAILAMDTFIQYPEMQKHLISNPEDIPKALNEVLRFRSPVMCMTRIAKQDIELKGNYIKKNDLINLWIGSANLDPAVFPNPDIFDINRDNSKVLSFGYGIHYCIGAMLAKLEMRTLYEVIFQRMRDIRLQPETVLKRVPSTIVNSYQELPILFNT</sequence>
<evidence type="ECO:0000256" key="7">
    <source>
        <dbReference type="RuleBase" id="RU000461"/>
    </source>
</evidence>
<reference evidence="9" key="1">
    <citation type="submission" date="2016-11" db="EMBL/GenBank/DDBJ databases">
        <authorList>
            <person name="Varghese N."/>
            <person name="Submissions S."/>
        </authorList>
    </citation>
    <scope>NUCLEOTIDE SEQUENCE [LARGE SCALE GENOMIC DNA]</scope>
    <source>
        <strain evidence="9">DSM 16990</strain>
    </source>
</reference>
<dbReference type="GO" id="GO:0005506">
    <property type="term" value="F:iron ion binding"/>
    <property type="evidence" value="ECO:0007669"/>
    <property type="project" value="InterPro"/>
</dbReference>
<dbReference type="STRING" id="288992.SAMN04488522_101133"/>
<keyword evidence="2 7" id="KW-0349">Heme</keyword>
<dbReference type="AlphaFoldDB" id="A0A1M4TAE2"/>
<evidence type="ECO:0000256" key="4">
    <source>
        <dbReference type="ARBA" id="ARBA00023002"/>
    </source>
</evidence>
<gene>
    <name evidence="8" type="ORF">SAMN04488522_101133</name>
</gene>
<dbReference type="PANTHER" id="PTHR46696:SF1">
    <property type="entry name" value="CYTOCHROME P450 YJIB-RELATED"/>
    <property type="match status" value="1"/>
</dbReference>
<dbReference type="InterPro" id="IPR017972">
    <property type="entry name" value="Cyt_P450_CS"/>
</dbReference>
<dbReference type="GO" id="GO:0004497">
    <property type="term" value="F:monooxygenase activity"/>
    <property type="evidence" value="ECO:0007669"/>
    <property type="project" value="UniProtKB-KW"/>
</dbReference>
<name>A0A1M4TAE2_9SPHI</name>
<comment type="similarity">
    <text evidence="1 7">Belongs to the cytochrome P450 family.</text>
</comment>
<dbReference type="FunFam" id="1.10.630.10:FF:000018">
    <property type="entry name" value="Cytochrome P450 monooxygenase"/>
    <property type="match status" value="1"/>
</dbReference>
<dbReference type="InterPro" id="IPR036396">
    <property type="entry name" value="Cyt_P450_sf"/>
</dbReference>
<evidence type="ECO:0000313" key="9">
    <source>
        <dbReference type="Proteomes" id="UP000184287"/>
    </source>
</evidence>
<dbReference type="Proteomes" id="UP000184287">
    <property type="component" value="Unassembled WGS sequence"/>
</dbReference>
<dbReference type="InterPro" id="IPR002397">
    <property type="entry name" value="Cyt_P450_B"/>
</dbReference>
<evidence type="ECO:0000256" key="6">
    <source>
        <dbReference type="ARBA" id="ARBA00023033"/>
    </source>
</evidence>
<keyword evidence="3 7" id="KW-0479">Metal-binding</keyword>
<proteinExistence type="inferred from homology"/>
<dbReference type="GO" id="GO:0016705">
    <property type="term" value="F:oxidoreductase activity, acting on paired donors, with incorporation or reduction of molecular oxygen"/>
    <property type="evidence" value="ECO:0007669"/>
    <property type="project" value="InterPro"/>
</dbReference>
<organism evidence="8 9">
    <name type="scientific">Pedobacter caeni</name>
    <dbReference type="NCBI Taxonomy" id="288992"/>
    <lineage>
        <taxon>Bacteria</taxon>
        <taxon>Pseudomonadati</taxon>
        <taxon>Bacteroidota</taxon>
        <taxon>Sphingobacteriia</taxon>
        <taxon>Sphingobacteriales</taxon>
        <taxon>Sphingobacteriaceae</taxon>
        <taxon>Pedobacter</taxon>
    </lineage>
</organism>
<dbReference type="PANTHER" id="PTHR46696">
    <property type="entry name" value="P450, PUTATIVE (EUROFUNG)-RELATED"/>
    <property type="match status" value="1"/>
</dbReference>
<dbReference type="Pfam" id="PF00067">
    <property type="entry name" value="p450"/>
    <property type="match status" value="1"/>
</dbReference>
<keyword evidence="6 7" id="KW-0503">Monooxygenase</keyword>
<dbReference type="RefSeq" id="WP_073226110.1">
    <property type="nucleotide sequence ID" value="NZ_FQUQ01000001.1"/>
</dbReference>
<evidence type="ECO:0000256" key="2">
    <source>
        <dbReference type="ARBA" id="ARBA00022617"/>
    </source>
</evidence>
<dbReference type="Gene3D" id="1.10.630.10">
    <property type="entry name" value="Cytochrome P450"/>
    <property type="match status" value="1"/>
</dbReference>
<dbReference type="PROSITE" id="PS00086">
    <property type="entry name" value="CYTOCHROME_P450"/>
    <property type="match status" value="1"/>
</dbReference>
<evidence type="ECO:0000256" key="3">
    <source>
        <dbReference type="ARBA" id="ARBA00022723"/>
    </source>
</evidence>
<dbReference type="EMBL" id="FQUQ01000001">
    <property type="protein sequence ID" value="SHE41370.1"/>
    <property type="molecule type" value="Genomic_DNA"/>
</dbReference>
<evidence type="ECO:0000256" key="1">
    <source>
        <dbReference type="ARBA" id="ARBA00010617"/>
    </source>
</evidence>
<dbReference type="PRINTS" id="PR00359">
    <property type="entry name" value="BP450"/>
</dbReference>
<evidence type="ECO:0000313" key="8">
    <source>
        <dbReference type="EMBL" id="SHE41370.1"/>
    </source>
</evidence>